<feature type="region of interest" description="Disordered" evidence="1">
    <location>
        <begin position="1"/>
        <end position="21"/>
    </location>
</feature>
<evidence type="ECO:0000313" key="2">
    <source>
        <dbReference type="EMBL" id="EKD05411.1"/>
    </source>
</evidence>
<feature type="compositionally biased region" description="Polar residues" evidence="1">
    <location>
        <begin position="9"/>
        <end position="20"/>
    </location>
</feature>
<gene>
    <name evidence="2" type="ORF">A1Q2_00172</name>
</gene>
<dbReference type="HOGENOM" id="CLU_100326_0_0_1"/>
<dbReference type="AlphaFoldDB" id="K1VXW9"/>
<dbReference type="InParanoid" id="K1VXW9"/>
<dbReference type="Proteomes" id="UP000006757">
    <property type="component" value="Unassembled WGS sequence"/>
</dbReference>
<reference evidence="2 3" key="1">
    <citation type="journal article" date="2012" name="Eukaryot. Cell">
        <title>Genome sequence of the Trichosporon asahii environmental strain CBS 8904.</title>
        <authorList>
            <person name="Yang R.Y."/>
            <person name="Li H.T."/>
            <person name="Zhu H."/>
            <person name="Zhou G.P."/>
            <person name="Wang M."/>
            <person name="Wang L."/>
        </authorList>
    </citation>
    <scope>NUCLEOTIDE SEQUENCE [LARGE SCALE GENOMIC DNA]</scope>
    <source>
        <strain evidence="2 3">CBS 8904</strain>
    </source>
</reference>
<dbReference type="EMBL" id="AMBO01000091">
    <property type="protein sequence ID" value="EKD05411.1"/>
    <property type="molecule type" value="Genomic_DNA"/>
</dbReference>
<evidence type="ECO:0000313" key="3">
    <source>
        <dbReference type="Proteomes" id="UP000006757"/>
    </source>
</evidence>
<comment type="caution">
    <text evidence="2">The sequence shown here is derived from an EMBL/GenBank/DDBJ whole genome shotgun (WGS) entry which is preliminary data.</text>
</comment>
<keyword evidence="3" id="KW-1185">Reference proteome</keyword>
<accession>K1VXW9</accession>
<evidence type="ECO:0008006" key="4">
    <source>
        <dbReference type="Google" id="ProtNLM"/>
    </source>
</evidence>
<evidence type="ECO:0000256" key="1">
    <source>
        <dbReference type="SAM" id="MobiDB-lite"/>
    </source>
</evidence>
<protein>
    <recommendedName>
        <fullName evidence="4">BTB domain-containing protein</fullName>
    </recommendedName>
</protein>
<proteinExistence type="predicted"/>
<name>K1VXW9_TRIAC</name>
<organism evidence="2 3">
    <name type="scientific">Trichosporon asahii var. asahii (strain CBS 8904)</name>
    <name type="common">Yeast</name>
    <dbReference type="NCBI Taxonomy" id="1220162"/>
    <lineage>
        <taxon>Eukaryota</taxon>
        <taxon>Fungi</taxon>
        <taxon>Dikarya</taxon>
        <taxon>Basidiomycota</taxon>
        <taxon>Agaricomycotina</taxon>
        <taxon>Tremellomycetes</taxon>
        <taxon>Trichosporonales</taxon>
        <taxon>Trichosporonaceae</taxon>
        <taxon>Trichosporon</taxon>
    </lineage>
</organism>
<sequence>MPPRKKVKTQNSNSTSSRWNNGDFELVSSDGTTFRVPTYQLQAASTVFRDMVETCSGEKRVELDEKDSTVDWFLRLSTGNVSFLESLCMKPNWSGTLELLHFVKKYDCAMATNQLKIYLRLQSTSPWNPHLRVLIAMHLNLTHEIANMIENEPDVFRWLRPSAFSSSETDLPPYDLFCMIPHRYLWALSSPDVLPRTRSSHYIRGSDHDALARRESFLCLLAQTENAK</sequence>